<dbReference type="AlphaFoldDB" id="A0A4Y7KGL9"/>
<dbReference type="OrthoDB" id="441890at2759"/>
<dbReference type="Pfam" id="PF07000">
    <property type="entry name" value="DUF1308"/>
    <property type="match status" value="1"/>
</dbReference>
<keyword evidence="3" id="KW-1185">Reference proteome</keyword>
<dbReference type="PANTHER" id="PTHR13379">
    <property type="entry name" value="UNCHARACTERIZED DUF1308"/>
    <property type="match status" value="1"/>
</dbReference>
<name>A0A4Y7KGL9_PAPSO</name>
<feature type="domain" description="DUF1308" evidence="1">
    <location>
        <begin position="329"/>
        <end position="495"/>
    </location>
</feature>
<dbReference type="EMBL" id="CM010721">
    <property type="protein sequence ID" value="RZC71500.1"/>
    <property type="molecule type" value="Genomic_DNA"/>
</dbReference>
<sequence length="497" mass="55370">MMNDKGKTQYIQMEGFEYKPNPYSSSNEKTMNWNCSTSEVIEESKKRCEVVTNQINNLSPHSKITDSCKQTLVRLVRSELKFLNRLSASSNHSSPISVNIGYVESIVHILQQPFINGVSRVCKPIPIPSQRGKKEDSIAKGVHVDIVCNLDKSPVWFIVSDRNPKYISWSGSHKNKGLRTRVEQVLAEAQSTLTLKPVSIILFFANGLDGAVFKKLGDGFGASELGVKFSLPNADFCDELEDDWVSVMARSYENACILQIQVDSMGNAVPMLDRGIRDPLLGDTRSELSECPTASMLEDEFYYLISRMKLVYLDVESTGPDMLSGEDIINFDTTALIALVSGISNGCTEKLLAAPEYELRERFKSNYEFVIAQVMSELQNPIFAELRPLMSGKIGMICETVHLEFKELVSMCGGPKERLRADQLLKHLSIVPDAPSLRMMGLPTTRKIAAKNKVVFGTGDYWRAPTLTANMGFLRAISQTGMSLLTLEHRPRALTGD</sequence>
<reference evidence="2 3" key="1">
    <citation type="journal article" date="2018" name="Science">
        <title>The opium poppy genome and morphinan production.</title>
        <authorList>
            <person name="Guo L."/>
            <person name="Winzer T."/>
            <person name="Yang X."/>
            <person name="Li Y."/>
            <person name="Ning Z."/>
            <person name="He Z."/>
            <person name="Teodor R."/>
            <person name="Lu Y."/>
            <person name="Bowser T.A."/>
            <person name="Graham I.A."/>
            <person name="Ye K."/>
        </authorList>
    </citation>
    <scope>NUCLEOTIDE SEQUENCE [LARGE SCALE GENOMIC DNA]</scope>
    <source>
        <strain evidence="3">cv. HN1</strain>
        <tissue evidence="2">Leaves</tissue>
    </source>
</reference>
<accession>A0A4Y7KGL9</accession>
<protein>
    <recommendedName>
        <fullName evidence="1">DUF1308 domain-containing protein</fullName>
    </recommendedName>
</protein>
<dbReference type="Proteomes" id="UP000316621">
    <property type="component" value="Chromosome 7"/>
</dbReference>
<evidence type="ECO:0000313" key="3">
    <source>
        <dbReference type="Proteomes" id="UP000316621"/>
    </source>
</evidence>
<dbReference type="InterPro" id="IPR010733">
    <property type="entry name" value="DUF1308"/>
</dbReference>
<proteinExistence type="predicted"/>
<evidence type="ECO:0000313" key="2">
    <source>
        <dbReference type="EMBL" id="RZC71500.1"/>
    </source>
</evidence>
<dbReference type="PANTHER" id="PTHR13379:SF0">
    <property type="entry name" value="UPF0415 PROTEIN C7ORF25"/>
    <property type="match status" value="1"/>
</dbReference>
<evidence type="ECO:0000259" key="1">
    <source>
        <dbReference type="Pfam" id="PF07000"/>
    </source>
</evidence>
<gene>
    <name evidence="2" type="ORF">C5167_034661</name>
</gene>
<dbReference type="STRING" id="3469.A0A4Y7KGL9"/>
<organism evidence="2 3">
    <name type="scientific">Papaver somniferum</name>
    <name type="common">Opium poppy</name>
    <dbReference type="NCBI Taxonomy" id="3469"/>
    <lineage>
        <taxon>Eukaryota</taxon>
        <taxon>Viridiplantae</taxon>
        <taxon>Streptophyta</taxon>
        <taxon>Embryophyta</taxon>
        <taxon>Tracheophyta</taxon>
        <taxon>Spermatophyta</taxon>
        <taxon>Magnoliopsida</taxon>
        <taxon>Ranunculales</taxon>
        <taxon>Papaveraceae</taxon>
        <taxon>Papaveroideae</taxon>
        <taxon>Papaver</taxon>
    </lineage>
</organism>
<dbReference type="Gramene" id="RZC71500">
    <property type="protein sequence ID" value="RZC71500"/>
    <property type="gene ID" value="C5167_034661"/>
</dbReference>
<dbReference type="OMA" id="HPNEDMR"/>